<dbReference type="eggNOG" id="COG5002">
    <property type="taxonomic scope" value="Bacteria"/>
</dbReference>
<name>F0S4G7_PSESL</name>
<reference evidence="7" key="2">
    <citation type="submission" date="2011-02" db="EMBL/GenBank/DDBJ databases">
        <title>The complete genome of Pedobacter saltans DSM 12145.</title>
        <authorList>
            <consortium name="US DOE Joint Genome Institute (JGI-PGF)"/>
            <person name="Lucas S."/>
            <person name="Copeland A."/>
            <person name="Lapidus A."/>
            <person name="Bruce D."/>
            <person name="Goodwin L."/>
            <person name="Pitluck S."/>
            <person name="Kyrpides N."/>
            <person name="Mavromatis K."/>
            <person name="Pagani I."/>
            <person name="Ivanova N."/>
            <person name="Ovchinnikova G."/>
            <person name="Lu M."/>
            <person name="Detter J.C."/>
            <person name="Han C."/>
            <person name="Land M."/>
            <person name="Hauser L."/>
            <person name="Markowitz V."/>
            <person name="Cheng J.-F."/>
            <person name="Hugenholtz P."/>
            <person name="Woyke T."/>
            <person name="Wu D."/>
            <person name="Tindall B."/>
            <person name="Pomrenke H.G."/>
            <person name="Brambilla E."/>
            <person name="Klenk H.-P."/>
            <person name="Eisen J.A."/>
        </authorList>
    </citation>
    <scope>NUCLEOTIDE SEQUENCE [LARGE SCALE GENOMIC DNA]</scope>
    <source>
        <strain evidence="7">ATCC 51119 / DSM 12145 / JCM 21818 / LMG 10337 / NBRC 100064 / NCIMB 13643</strain>
    </source>
</reference>
<dbReference type="InterPro" id="IPR036890">
    <property type="entry name" value="HATPase_C_sf"/>
</dbReference>
<dbReference type="InterPro" id="IPR003594">
    <property type="entry name" value="HATPase_dom"/>
</dbReference>
<dbReference type="Proteomes" id="UP000000310">
    <property type="component" value="Chromosome"/>
</dbReference>
<reference evidence="6 7" key="1">
    <citation type="journal article" date="2011" name="Stand. Genomic Sci.">
        <title>Complete genome sequence of the gliding, heparinolytic Pedobacter saltans type strain (113).</title>
        <authorList>
            <person name="Liolios K."/>
            <person name="Sikorski J."/>
            <person name="Lu M."/>
            <person name="Nolan M."/>
            <person name="Lapidus A."/>
            <person name="Lucas S."/>
            <person name="Hammon N."/>
            <person name="Deshpande S."/>
            <person name="Cheng J.F."/>
            <person name="Tapia R."/>
            <person name="Han C."/>
            <person name="Goodwin L."/>
            <person name="Pitluck S."/>
            <person name="Huntemann M."/>
            <person name="Ivanova N."/>
            <person name="Pagani I."/>
            <person name="Mavromatis K."/>
            <person name="Ovchinikova G."/>
            <person name="Pati A."/>
            <person name="Chen A."/>
            <person name="Palaniappan K."/>
            <person name="Land M."/>
            <person name="Hauser L."/>
            <person name="Brambilla E.M."/>
            <person name="Kotsyurbenko O."/>
            <person name="Rohde M."/>
            <person name="Tindall B.J."/>
            <person name="Abt B."/>
            <person name="Goker M."/>
            <person name="Detter J.C."/>
            <person name="Woyke T."/>
            <person name="Bristow J."/>
            <person name="Eisen J.A."/>
            <person name="Markowitz V."/>
            <person name="Hugenholtz P."/>
            <person name="Klenk H.P."/>
            <person name="Kyrpides N.C."/>
        </authorList>
    </citation>
    <scope>NUCLEOTIDE SEQUENCE [LARGE SCALE GENOMIC DNA]</scope>
    <source>
        <strain evidence="7">ATCC 51119 / DSM 12145 / JCM 21818 / LMG 10337 / NBRC 100064 / NCIMB 13643</strain>
    </source>
</reference>
<evidence type="ECO:0000256" key="3">
    <source>
        <dbReference type="ARBA" id="ARBA00022553"/>
    </source>
</evidence>
<keyword evidence="6" id="KW-0808">Transferase</keyword>
<dbReference type="HOGENOM" id="CLU_729306_0_0_10"/>
<dbReference type="CDD" id="cd00082">
    <property type="entry name" value="HisKA"/>
    <property type="match status" value="1"/>
</dbReference>
<dbReference type="PRINTS" id="PR00344">
    <property type="entry name" value="BCTRLSENSOR"/>
</dbReference>
<proteinExistence type="predicted"/>
<feature type="transmembrane region" description="Helical" evidence="4">
    <location>
        <begin position="94"/>
        <end position="114"/>
    </location>
</feature>
<dbReference type="KEGG" id="psn:Pedsa_1392"/>
<feature type="transmembrane region" description="Helical" evidence="4">
    <location>
        <begin position="120"/>
        <end position="141"/>
    </location>
</feature>
<dbReference type="Pfam" id="PF00512">
    <property type="entry name" value="HisKA"/>
    <property type="match status" value="1"/>
</dbReference>
<evidence type="ECO:0000313" key="7">
    <source>
        <dbReference type="Proteomes" id="UP000000310"/>
    </source>
</evidence>
<dbReference type="InterPro" id="IPR005467">
    <property type="entry name" value="His_kinase_dom"/>
</dbReference>
<dbReference type="CDD" id="cd00075">
    <property type="entry name" value="HATPase"/>
    <property type="match status" value="1"/>
</dbReference>
<feature type="transmembrane region" description="Helical" evidence="4">
    <location>
        <begin position="43"/>
        <end position="65"/>
    </location>
</feature>
<dbReference type="SMART" id="SM00388">
    <property type="entry name" value="HisKA"/>
    <property type="match status" value="1"/>
</dbReference>
<feature type="transmembrane region" description="Helical" evidence="4">
    <location>
        <begin position="12"/>
        <end position="31"/>
    </location>
</feature>
<evidence type="ECO:0000256" key="4">
    <source>
        <dbReference type="SAM" id="Phobius"/>
    </source>
</evidence>
<sequence>MQLANFRELSLLNWIQITTATTFLILSRKAYKSNWSRKKKDTLSFAFMLTILLTTFSVSYIVSLYNTKNTLTVFLIGIVTVSLFFVIEYRKIATAAAIISSVFVLSIIFIPISVNQKIMNVYAGLFLGFVLLCFSRYNYYFKSQHFVKIKQLEEKNKEIEILNNRKKEILTFVAHDLRNPLSNIEILSEMISEKYDPNLVVLITKSAIQAQKIIQDLIEAEKEHEESISRQQVNVFTYIKSIIDKWRIDNSRKILLINNTEDIDIEVNISKIERVIDNLISNGLKFSPKDSNLEILLNQDDFFVDITIKDYGIGIPKDLQQHLFDQFSAAGRTGLQGEKSIGLGLHISKKIVEQHGGTISVLSSENKGTAFTIKLPIAS</sequence>
<gene>
    <name evidence="6" type="ordered locus">Pedsa_1392</name>
</gene>
<dbReference type="Pfam" id="PF02518">
    <property type="entry name" value="HATPase_c"/>
    <property type="match status" value="1"/>
</dbReference>
<dbReference type="Gene3D" id="1.10.287.130">
    <property type="match status" value="1"/>
</dbReference>
<keyword evidence="6" id="KW-0418">Kinase</keyword>
<dbReference type="SUPFAM" id="SSF47384">
    <property type="entry name" value="Homodimeric domain of signal transducing histidine kinase"/>
    <property type="match status" value="1"/>
</dbReference>
<dbReference type="EC" id="2.7.13.3" evidence="2"/>
<dbReference type="PANTHER" id="PTHR43547:SF2">
    <property type="entry name" value="HYBRID SIGNAL TRANSDUCTION HISTIDINE KINASE C"/>
    <property type="match status" value="1"/>
</dbReference>
<keyword evidence="4" id="KW-1133">Transmembrane helix</keyword>
<comment type="catalytic activity">
    <reaction evidence="1">
        <text>ATP + protein L-histidine = ADP + protein N-phospho-L-histidine.</text>
        <dbReference type="EC" id="2.7.13.3"/>
    </reaction>
</comment>
<keyword evidence="4" id="KW-0472">Membrane</keyword>
<dbReference type="GO" id="GO:0000155">
    <property type="term" value="F:phosphorelay sensor kinase activity"/>
    <property type="evidence" value="ECO:0007669"/>
    <property type="project" value="InterPro"/>
</dbReference>
<dbReference type="InterPro" id="IPR003661">
    <property type="entry name" value="HisK_dim/P_dom"/>
</dbReference>
<dbReference type="AlphaFoldDB" id="F0S4G7"/>
<dbReference type="EMBL" id="CP002545">
    <property type="protein sequence ID" value="ADY51958.1"/>
    <property type="molecule type" value="Genomic_DNA"/>
</dbReference>
<dbReference type="PROSITE" id="PS50109">
    <property type="entry name" value="HIS_KIN"/>
    <property type="match status" value="1"/>
</dbReference>
<protein>
    <recommendedName>
        <fullName evidence="2">histidine kinase</fullName>
        <ecNumber evidence="2">2.7.13.3</ecNumber>
    </recommendedName>
</protein>
<feature type="domain" description="Histidine kinase" evidence="5">
    <location>
        <begin position="172"/>
        <end position="379"/>
    </location>
</feature>
<dbReference type="STRING" id="762903.Pedsa_1392"/>
<evidence type="ECO:0000313" key="6">
    <source>
        <dbReference type="EMBL" id="ADY51958.1"/>
    </source>
</evidence>
<evidence type="ECO:0000256" key="2">
    <source>
        <dbReference type="ARBA" id="ARBA00012438"/>
    </source>
</evidence>
<evidence type="ECO:0000256" key="1">
    <source>
        <dbReference type="ARBA" id="ARBA00000085"/>
    </source>
</evidence>
<evidence type="ECO:0000259" key="5">
    <source>
        <dbReference type="PROSITE" id="PS50109"/>
    </source>
</evidence>
<dbReference type="SMART" id="SM00387">
    <property type="entry name" value="HATPase_c"/>
    <property type="match status" value="1"/>
</dbReference>
<dbReference type="Gene3D" id="3.30.565.10">
    <property type="entry name" value="Histidine kinase-like ATPase, C-terminal domain"/>
    <property type="match status" value="1"/>
</dbReference>
<dbReference type="PANTHER" id="PTHR43547">
    <property type="entry name" value="TWO-COMPONENT HISTIDINE KINASE"/>
    <property type="match status" value="1"/>
</dbReference>
<dbReference type="SUPFAM" id="SSF55874">
    <property type="entry name" value="ATPase domain of HSP90 chaperone/DNA topoisomerase II/histidine kinase"/>
    <property type="match status" value="1"/>
</dbReference>
<feature type="transmembrane region" description="Helical" evidence="4">
    <location>
        <begin position="71"/>
        <end position="87"/>
    </location>
</feature>
<dbReference type="RefSeq" id="WP_013632457.1">
    <property type="nucleotide sequence ID" value="NC_015177.1"/>
</dbReference>
<keyword evidence="7" id="KW-1185">Reference proteome</keyword>
<accession>F0S4G7</accession>
<organism evidence="6 7">
    <name type="scientific">Pseudopedobacter saltans (strain ATCC 51119 / DSM 12145 / JCM 21818 / CCUG 39354 / LMG 10337 / NBRC 100064 / NCIMB 13643)</name>
    <name type="common">Pedobacter saltans</name>
    <dbReference type="NCBI Taxonomy" id="762903"/>
    <lineage>
        <taxon>Bacteria</taxon>
        <taxon>Pseudomonadati</taxon>
        <taxon>Bacteroidota</taxon>
        <taxon>Sphingobacteriia</taxon>
        <taxon>Sphingobacteriales</taxon>
        <taxon>Sphingobacteriaceae</taxon>
        <taxon>Pseudopedobacter</taxon>
    </lineage>
</organism>
<dbReference type="OrthoDB" id="9757990at2"/>
<dbReference type="InterPro" id="IPR036097">
    <property type="entry name" value="HisK_dim/P_sf"/>
</dbReference>
<dbReference type="InterPro" id="IPR004358">
    <property type="entry name" value="Sig_transdc_His_kin-like_C"/>
</dbReference>
<keyword evidence="4" id="KW-0812">Transmembrane</keyword>
<keyword evidence="3" id="KW-0597">Phosphoprotein</keyword>